<dbReference type="PRINTS" id="PR00344">
    <property type="entry name" value="BCTRLSENSOR"/>
</dbReference>
<dbReference type="Gene3D" id="1.10.287.130">
    <property type="match status" value="1"/>
</dbReference>
<dbReference type="CDD" id="cd00075">
    <property type="entry name" value="HATPase"/>
    <property type="match status" value="1"/>
</dbReference>
<dbReference type="SUPFAM" id="SSF55874">
    <property type="entry name" value="ATPase domain of HSP90 chaperone/DNA topoisomerase II/histidine kinase"/>
    <property type="match status" value="1"/>
</dbReference>
<evidence type="ECO:0000256" key="9">
    <source>
        <dbReference type="ARBA" id="ARBA00023012"/>
    </source>
</evidence>
<comment type="catalytic activity">
    <reaction evidence="1">
        <text>ATP + protein L-histidine = ADP + protein N-phospho-L-histidine.</text>
        <dbReference type="EC" id="2.7.13.3"/>
    </reaction>
</comment>
<evidence type="ECO:0000256" key="8">
    <source>
        <dbReference type="ARBA" id="ARBA00022989"/>
    </source>
</evidence>
<proteinExistence type="predicted"/>
<evidence type="ECO:0000256" key="11">
    <source>
        <dbReference type="SAM" id="MobiDB-lite"/>
    </source>
</evidence>
<dbReference type="Gene3D" id="3.30.565.10">
    <property type="entry name" value="Histidine kinase-like ATPase, C-terminal domain"/>
    <property type="match status" value="1"/>
</dbReference>
<dbReference type="PANTHER" id="PTHR45436">
    <property type="entry name" value="SENSOR HISTIDINE KINASE YKOH"/>
    <property type="match status" value="1"/>
</dbReference>
<dbReference type="CDD" id="cd06225">
    <property type="entry name" value="HAMP"/>
    <property type="match status" value="1"/>
</dbReference>
<keyword evidence="7" id="KW-0418">Kinase</keyword>
<dbReference type="InterPro" id="IPR036097">
    <property type="entry name" value="HisK_dim/P_sf"/>
</dbReference>
<sequence>MTAFGKFLRTTAVKLSLLYFVVFSALTGFLLAYTYFSTTALLSRTLEASITTEIAALSEEYMSGGLRRVVETVLARSRQPSASLYLVKDFAGRVVVGNVADMPLGAMERTETGFYPVTYSRLDGNMSEPHDAIVRIMTLPGGVHLLVGRDIGEREAFGDMITDAMRLSVVVFLLMGLVSWFFVSRAVLRRVDGMAATSREIMSGDLTRRIEVTGAGDEFDNLAASLNAMLDRIEALMTGLKEVSDNVAHDLRTPLTRLRTRLETTLGDLSDEAASREAIGRSVEEADELIRTFDDLLRIARVEAGASGDETHEIDAAAILADVAELYEPVVEEAGGRIELVVSGPLPIRANRALISQALANLVDNALKYGFPAEGDTHPDGRAPVLRIAGETTGGLVRLSVTDNGPGIAAEDRLRATQRFVRLDRSRTRPGSGLGLSLVAAVARYFSGRFRLEDAGPGLAATLELPLADNGPAQRQEQGETTHARDGRPPGFAGSGVSPRPHTAD</sequence>
<dbReference type="Proteomes" id="UP000094622">
    <property type="component" value="Unassembled WGS sequence"/>
</dbReference>
<dbReference type="InterPro" id="IPR003660">
    <property type="entry name" value="HAMP_dom"/>
</dbReference>
<feature type="domain" description="HAMP" evidence="14">
    <location>
        <begin position="185"/>
        <end position="238"/>
    </location>
</feature>
<keyword evidence="4" id="KW-0597">Phosphoprotein</keyword>
<dbReference type="RefSeq" id="WP_069306828.1">
    <property type="nucleotide sequence ID" value="NZ_MCRJ01000046.1"/>
</dbReference>
<dbReference type="Pfam" id="PF02518">
    <property type="entry name" value="HATPase_c"/>
    <property type="match status" value="1"/>
</dbReference>
<dbReference type="Gene3D" id="6.10.340.10">
    <property type="match status" value="1"/>
</dbReference>
<dbReference type="OrthoDB" id="9815202at2"/>
<dbReference type="GO" id="GO:0005886">
    <property type="term" value="C:plasma membrane"/>
    <property type="evidence" value="ECO:0007669"/>
    <property type="project" value="TreeGrafter"/>
</dbReference>
<feature type="region of interest" description="Disordered" evidence="11">
    <location>
        <begin position="466"/>
        <end position="505"/>
    </location>
</feature>
<dbReference type="InterPro" id="IPR004358">
    <property type="entry name" value="Sig_transdc_His_kin-like_C"/>
</dbReference>
<feature type="transmembrane region" description="Helical" evidence="12">
    <location>
        <begin position="17"/>
        <end position="36"/>
    </location>
</feature>
<dbReference type="SMART" id="SM00387">
    <property type="entry name" value="HATPase_c"/>
    <property type="match status" value="1"/>
</dbReference>
<evidence type="ECO:0000256" key="6">
    <source>
        <dbReference type="ARBA" id="ARBA00022692"/>
    </source>
</evidence>
<evidence type="ECO:0000259" key="13">
    <source>
        <dbReference type="PROSITE" id="PS50109"/>
    </source>
</evidence>
<evidence type="ECO:0000256" key="10">
    <source>
        <dbReference type="ARBA" id="ARBA00023136"/>
    </source>
</evidence>
<dbReference type="InterPro" id="IPR005467">
    <property type="entry name" value="His_kinase_dom"/>
</dbReference>
<accession>A0A1E3H344</accession>
<evidence type="ECO:0000256" key="1">
    <source>
        <dbReference type="ARBA" id="ARBA00000085"/>
    </source>
</evidence>
<dbReference type="InterPro" id="IPR003594">
    <property type="entry name" value="HATPase_dom"/>
</dbReference>
<comment type="caution">
    <text evidence="15">The sequence shown here is derived from an EMBL/GenBank/DDBJ whole genome shotgun (WGS) entry which is preliminary data.</text>
</comment>
<gene>
    <name evidence="15" type="primary">rstB_2</name>
    <name evidence="15" type="ORF">A6302_02107</name>
</gene>
<keyword evidence="8 12" id="KW-1133">Transmembrane helix</keyword>
<keyword evidence="6 12" id="KW-0812">Transmembrane</keyword>
<dbReference type="SMART" id="SM00304">
    <property type="entry name" value="HAMP"/>
    <property type="match status" value="1"/>
</dbReference>
<dbReference type="Pfam" id="PF00672">
    <property type="entry name" value="HAMP"/>
    <property type="match status" value="1"/>
</dbReference>
<dbReference type="PROSITE" id="PS50885">
    <property type="entry name" value="HAMP"/>
    <property type="match status" value="1"/>
</dbReference>
<dbReference type="SUPFAM" id="SSF47384">
    <property type="entry name" value="Homodimeric domain of signal transducing histidine kinase"/>
    <property type="match status" value="1"/>
</dbReference>
<dbReference type="PATRIC" id="fig|1439726.3.peg.2228"/>
<evidence type="ECO:0000256" key="12">
    <source>
        <dbReference type="SAM" id="Phobius"/>
    </source>
</evidence>
<dbReference type="SMART" id="SM00388">
    <property type="entry name" value="HisKA"/>
    <property type="match status" value="1"/>
</dbReference>
<feature type="transmembrane region" description="Helical" evidence="12">
    <location>
        <begin position="164"/>
        <end position="183"/>
    </location>
</feature>
<evidence type="ECO:0000256" key="7">
    <source>
        <dbReference type="ARBA" id="ARBA00022777"/>
    </source>
</evidence>
<dbReference type="PROSITE" id="PS50109">
    <property type="entry name" value="HIS_KIN"/>
    <property type="match status" value="1"/>
</dbReference>
<dbReference type="InterPro" id="IPR036890">
    <property type="entry name" value="HATPase_C_sf"/>
</dbReference>
<evidence type="ECO:0000313" key="15">
    <source>
        <dbReference type="EMBL" id="ODN70565.1"/>
    </source>
</evidence>
<reference evidence="15 16" key="1">
    <citation type="submission" date="2016-07" db="EMBL/GenBank/DDBJ databases">
        <title>Draft Genome Sequence of Methylobrevis pamukkalensis PK2.</title>
        <authorList>
            <person name="Vasilenko O.V."/>
            <person name="Doronina N.V."/>
            <person name="Shmareva M.N."/>
            <person name="Tarlachkov S.V."/>
            <person name="Mustakhimov I."/>
            <person name="Trotsenko Y.A."/>
        </authorList>
    </citation>
    <scope>NUCLEOTIDE SEQUENCE [LARGE SCALE GENOMIC DNA]</scope>
    <source>
        <strain evidence="15 16">PK2</strain>
    </source>
</reference>
<keyword evidence="16" id="KW-1185">Reference proteome</keyword>
<dbReference type="EC" id="2.7.13.3" evidence="3"/>
<comment type="subcellular location">
    <subcellularLocation>
        <location evidence="2">Membrane</location>
    </subcellularLocation>
</comment>
<dbReference type="EMBL" id="MCRJ01000046">
    <property type="protein sequence ID" value="ODN70565.1"/>
    <property type="molecule type" value="Genomic_DNA"/>
</dbReference>
<keyword evidence="5 15" id="KW-0808">Transferase</keyword>
<keyword evidence="9" id="KW-0902">Two-component regulatory system</keyword>
<evidence type="ECO:0000256" key="5">
    <source>
        <dbReference type="ARBA" id="ARBA00022679"/>
    </source>
</evidence>
<evidence type="ECO:0000259" key="14">
    <source>
        <dbReference type="PROSITE" id="PS50885"/>
    </source>
</evidence>
<evidence type="ECO:0000256" key="4">
    <source>
        <dbReference type="ARBA" id="ARBA00022553"/>
    </source>
</evidence>
<dbReference type="SUPFAM" id="SSF158472">
    <property type="entry name" value="HAMP domain-like"/>
    <property type="match status" value="1"/>
</dbReference>
<dbReference type="GO" id="GO:0000155">
    <property type="term" value="F:phosphorelay sensor kinase activity"/>
    <property type="evidence" value="ECO:0007669"/>
    <property type="project" value="InterPro"/>
</dbReference>
<feature type="domain" description="Histidine kinase" evidence="13">
    <location>
        <begin position="246"/>
        <end position="469"/>
    </location>
</feature>
<protein>
    <recommendedName>
        <fullName evidence="3">histidine kinase</fullName>
        <ecNumber evidence="3">2.7.13.3</ecNumber>
    </recommendedName>
</protein>
<organism evidence="15 16">
    <name type="scientific">Methylobrevis pamukkalensis</name>
    <dbReference type="NCBI Taxonomy" id="1439726"/>
    <lineage>
        <taxon>Bacteria</taxon>
        <taxon>Pseudomonadati</taxon>
        <taxon>Pseudomonadota</taxon>
        <taxon>Alphaproteobacteria</taxon>
        <taxon>Hyphomicrobiales</taxon>
        <taxon>Pleomorphomonadaceae</taxon>
        <taxon>Methylobrevis</taxon>
    </lineage>
</organism>
<dbReference type="Pfam" id="PF00512">
    <property type="entry name" value="HisKA"/>
    <property type="match status" value="1"/>
</dbReference>
<evidence type="ECO:0000313" key="16">
    <source>
        <dbReference type="Proteomes" id="UP000094622"/>
    </source>
</evidence>
<name>A0A1E3H344_9HYPH</name>
<dbReference type="CDD" id="cd00082">
    <property type="entry name" value="HisKA"/>
    <property type="match status" value="1"/>
</dbReference>
<keyword evidence="10 12" id="KW-0472">Membrane</keyword>
<dbReference type="PANTHER" id="PTHR45436:SF8">
    <property type="entry name" value="HISTIDINE KINASE"/>
    <property type="match status" value="1"/>
</dbReference>
<feature type="compositionally biased region" description="Basic and acidic residues" evidence="11">
    <location>
        <begin position="477"/>
        <end position="488"/>
    </location>
</feature>
<dbReference type="InterPro" id="IPR050428">
    <property type="entry name" value="TCS_sensor_his_kinase"/>
</dbReference>
<dbReference type="AlphaFoldDB" id="A0A1E3H344"/>
<dbReference type="InterPro" id="IPR003661">
    <property type="entry name" value="HisK_dim/P_dom"/>
</dbReference>
<evidence type="ECO:0000256" key="2">
    <source>
        <dbReference type="ARBA" id="ARBA00004370"/>
    </source>
</evidence>
<evidence type="ECO:0000256" key="3">
    <source>
        <dbReference type="ARBA" id="ARBA00012438"/>
    </source>
</evidence>